<evidence type="ECO:0000313" key="1">
    <source>
        <dbReference type="EMBL" id="GFS52618.1"/>
    </source>
</evidence>
<proteinExistence type="predicted"/>
<sequence length="141" mass="16249">MSDNRWGGRRVRVSEEFISGIRNHRILLDVQSLCESPVALRSSVRHYIIGDQCVKCILRCRARISPHLQCHLQRIENVCDWRCYVIQESSSCTSRLEYGKCRGRCYHSENVSVCTSTKAVCPKLRRDSLGLGKSHHLRFEG</sequence>
<organism evidence="1 2">
    <name type="scientific">Nephila pilipes</name>
    <name type="common">Giant wood spider</name>
    <name type="synonym">Nephila maculata</name>
    <dbReference type="NCBI Taxonomy" id="299642"/>
    <lineage>
        <taxon>Eukaryota</taxon>
        <taxon>Metazoa</taxon>
        <taxon>Ecdysozoa</taxon>
        <taxon>Arthropoda</taxon>
        <taxon>Chelicerata</taxon>
        <taxon>Arachnida</taxon>
        <taxon>Araneae</taxon>
        <taxon>Araneomorphae</taxon>
        <taxon>Entelegynae</taxon>
        <taxon>Araneoidea</taxon>
        <taxon>Nephilidae</taxon>
        <taxon>Nephila</taxon>
    </lineage>
</organism>
<dbReference type="AlphaFoldDB" id="A0A8X6IMR2"/>
<dbReference type="EMBL" id="BMAW01091999">
    <property type="protein sequence ID" value="GFS52618.1"/>
    <property type="molecule type" value="Genomic_DNA"/>
</dbReference>
<gene>
    <name evidence="1" type="ORF">NPIL_553731</name>
</gene>
<protein>
    <submittedName>
        <fullName evidence="1">Uncharacterized protein</fullName>
    </submittedName>
</protein>
<reference evidence="1" key="1">
    <citation type="submission" date="2020-08" db="EMBL/GenBank/DDBJ databases">
        <title>Multicomponent nature underlies the extraordinary mechanical properties of spider dragline silk.</title>
        <authorList>
            <person name="Kono N."/>
            <person name="Nakamura H."/>
            <person name="Mori M."/>
            <person name="Yoshida Y."/>
            <person name="Ohtoshi R."/>
            <person name="Malay A.D."/>
            <person name="Moran D.A.P."/>
            <person name="Tomita M."/>
            <person name="Numata K."/>
            <person name="Arakawa K."/>
        </authorList>
    </citation>
    <scope>NUCLEOTIDE SEQUENCE</scope>
</reference>
<dbReference type="Proteomes" id="UP000887013">
    <property type="component" value="Unassembled WGS sequence"/>
</dbReference>
<evidence type="ECO:0000313" key="2">
    <source>
        <dbReference type="Proteomes" id="UP000887013"/>
    </source>
</evidence>
<comment type="caution">
    <text evidence="1">The sequence shown here is derived from an EMBL/GenBank/DDBJ whole genome shotgun (WGS) entry which is preliminary data.</text>
</comment>
<keyword evidence="2" id="KW-1185">Reference proteome</keyword>
<name>A0A8X6IMR2_NEPPI</name>
<accession>A0A8X6IMR2</accession>